<dbReference type="EMBL" id="JAVDTF010000004">
    <property type="protein sequence ID" value="MDR6785655.1"/>
    <property type="molecule type" value="Genomic_DNA"/>
</dbReference>
<reference evidence="1" key="1">
    <citation type="submission" date="2023-07" db="EMBL/GenBank/DDBJ databases">
        <title>Sorghum-associated microbial communities from plants grown in Nebraska, USA.</title>
        <authorList>
            <person name="Schachtman D."/>
        </authorList>
    </citation>
    <scope>NUCLEOTIDE SEQUENCE</scope>
    <source>
        <strain evidence="1">2697</strain>
    </source>
</reference>
<comment type="caution">
    <text evidence="1">The sequence shown here is derived from an EMBL/GenBank/DDBJ whole genome shotgun (WGS) entry which is preliminary data.</text>
</comment>
<sequence>MSVIEKLSTSLGRRDEVPNQELARQIVQKKDTNAVQELMSNLNHKSKAIQSDCLKVIYEIGALEPKMIAGNADELVALLSSKNNRLQWGAMTALNAIVLEMPGLIFEQLPLLVAVAEKGSVITKDHLMAILIKLCSIPEYAASAFSLFNEQLMSSATNQLPMYAENAVPVINESNKAVFIKTLNSRIDEIEKESKRKRVEKVIKKLFASRIV</sequence>
<proteinExistence type="predicted"/>
<gene>
    <name evidence="1" type="ORF">J2X78_004240</name>
</gene>
<evidence type="ECO:0000313" key="1">
    <source>
        <dbReference type="EMBL" id="MDR6785655.1"/>
    </source>
</evidence>
<name>A0ACC6L2K6_9SPHI</name>
<evidence type="ECO:0000313" key="2">
    <source>
        <dbReference type="Proteomes" id="UP001246858"/>
    </source>
</evidence>
<dbReference type="Proteomes" id="UP001246858">
    <property type="component" value="Unassembled WGS sequence"/>
</dbReference>
<protein>
    <submittedName>
        <fullName evidence="1">Uncharacterized protein</fullName>
    </submittedName>
</protein>
<keyword evidence="2" id="KW-1185">Reference proteome</keyword>
<organism evidence="1 2">
    <name type="scientific">Pedobacter africanus</name>
    <dbReference type="NCBI Taxonomy" id="151894"/>
    <lineage>
        <taxon>Bacteria</taxon>
        <taxon>Pseudomonadati</taxon>
        <taxon>Bacteroidota</taxon>
        <taxon>Sphingobacteriia</taxon>
        <taxon>Sphingobacteriales</taxon>
        <taxon>Sphingobacteriaceae</taxon>
        <taxon>Pedobacter</taxon>
    </lineage>
</organism>
<accession>A0ACC6L2K6</accession>